<organism evidence="2 3">
    <name type="scientific">Lepidopterella palustris CBS 459.81</name>
    <dbReference type="NCBI Taxonomy" id="1314670"/>
    <lineage>
        <taxon>Eukaryota</taxon>
        <taxon>Fungi</taxon>
        <taxon>Dikarya</taxon>
        <taxon>Ascomycota</taxon>
        <taxon>Pezizomycotina</taxon>
        <taxon>Dothideomycetes</taxon>
        <taxon>Pleosporomycetidae</taxon>
        <taxon>Mytilinidiales</taxon>
        <taxon>Argynnaceae</taxon>
        <taxon>Lepidopterella</taxon>
    </lineage>
</organism>
<feature type="domain" description="Nudix hydrolase" evidence="1">
    <location>
        <begin position="20"/>
        <end position="169"/>
    </location>
</feature>
<dbReference type="Proteomes" id="UP000250266">
    <property type="component" value="Unassembled WGS sequence"/>
</dbReference>
<dbReference type="AlphaFoldDB" id="A0A8E2E791"/>
<reference evidence="2 3" key="1">
    <citation type="journal article" date="2016" name="Nat. Commun.">
        <title>Ectomycorrhizal ecology is imprinted in the genome of the dominant symbiotic fungus Cenococcum geophilum.</title>
        <authorList>
            <consortium name="DOE Joint Genome Institute"/>
            <person name="Peter M."/>
            <person name="Kohler A."/>
            <person name="Ohm R.A."/>
            <person name="Kuo A."/>
            <person name="Krutzmann J."/>
            <person name="Morin E."/>
            <person name="Arend M."/>
            <person name="Barry K.W."/>
            <person name="Binder M."/>
            <person name="Choi C."/>
            <person name="Clum A."/>
            <person name="Copeland A."/>
            <person name="Grisel N."/>
            <person name="Haridas S."/>
            <person name="Kipfer T."/>
            <person name="LaButti K."/>
            <person name="Lindquist E."/>
            <person name="Lipzen A."/>
            <person name="Maire R."/>
            <person name="Meier B."/>
            <person name="Mihaltcheva S."/>
            <person name="Molinier V."/>
            <person name="Murat C."/>
            <person name="Poggeler S."/>
            <person name="Quandt C.A."/>
            <person name="Sperisen C."/>
            <person name="Tritt A."/>
            <person name="Tisserant E."/>
            <person name="Crous P.W."/>
            <person name="Henrissat B."/>
            <person name="Nehls U."/>
            <person name="Egli S."/>
            <person name="Spatafora J.W."/>
            <person name="Grigoriev I.V."/>
            <person name="Martin F.M."/>
        </authorList>
    </citation>
    <scope>NUCLEOTIDE SEQUENCE [LARGE SCALE GENOMIC DNA]</scope>
    <source>
        <strain evidence="2 3">CBS 459.81</strain>
    </source>
</reference>
<dbReference type="CDD" id="cd02883">
    <property type="entry name" value="NUDIX_Hydrolase"/>
    <property type="match status" value="1"/>
</dbReference>
<protein>
    <recommendedName>
        <fullName evidence="1">Nudix hydrolase domain-containing protein</fullName>
    </recommendedName>
</protein>
<dbReference type="InterPro" id="IPR015797">
    <property type="entry name" value="NUDIX_hydrolase-like_dom_sf"/>
</dbReference>
<evidence type="ECO:0000313" key="2">
    <source>
        <dbReference type="EMBL" id="OCK78608.1"/>
    </source>
</evidence>
<dbReference type="PROSITE" id="PS51462">
    <property type="entry name" value="NUDIX"/>
    <property type="match status" value="1"/>
</dbReference>
<accession>A0A8E2E791</accession>
<dbReference type="EMBL" id="KV745049">
    <property type="protein sequence ID" value="OCK78608.1"/>
    <property type="molecule type" value="Genomic_DNA"/>
</dbReference>
<dbReference type="Gene3D" id="3.90.79.10">
    <property type="entry name" value="Nucleoside Triphosphate Pyrophosphohydrolase"/>
    <property type="match status" value="1"/>
</dbReference>
<name>A0A8E2E791_9PEZI</name>
<dbReference type="InterPro" id="IPR000086">
    <property type="entry name" value="NUDIX_hydrolase_dom"/>
</dbReference>
<dbReference type="OrthoDB" id="10259236at2759"/>
<evidence type="ECO:0000259" key="1">
    <source>
        <dbReference type="PROSITE" id="PS51462"/>
    </source>
</evidence>
<sequence>MTDHHPQSSKSVIAHYSSDNLYIGAGVAIFHIASQRVVLCSENDNRGRKYYFLPKGRRDAGEESGRNAEREGFEESGYRNRLLPLPIKHRQPQPPSKVSNSPLTAEPVWTQLLPMAMGTRQYILYWYIAETLPPDIENEMSSRVSGTEYEMAPRFPSDLKLRDRVLMEPKGYEPVHHKNTGVNADELAYESYLLPIKEAIQLLGSRGVMADVVRKGWQGICQRWADEESVEDSSKGLNGVD</sequence>
<dbReference type="SUPFAM" id="SSF55811">
    <property type="entry name" value="Nudix"/>
    <property type="match status" value="1"/>
</dbReference>
<keyword evidence="3" id="KW-1185">Reference proteome</keyword>
<gene>
    <name evidence="2" type="ORF">K432DRAFT_406303</name>
</gene>
<proteinExistence type="predicted"/>
<evidence type="ECO:0000313" key="3">
    <source>
        <dbReference type="Proteomes" id="UP000250266"/>
    </source>
</evidence>